<keyword evidence="3 7" id="KW-1003">Cell membrane</keyword>
<keyword evidence="4 7" id="KW-0812">Transmembrane</keyword>
<dbReference type="OrthoDB" id="9813426at2"/>
<feature type="transmembrane region" description="Helical" evidence="7">
    <location>
        <begin position="182"/>
        <end position="199"/>
    </location>
</feature>
<accession>A0A4Q9V1V8</accession>
<reference evidence="9 10" key="1">
    <citation type="submission" date="2019-02" db="EMBL/GenBank/DDBJ databases">
        <title>Arcanobacterium bovis sp. nov., isolated from the milk of a cow with mastitis.</title>
        <authorList>
            <person name="Sammra O."/>
            <person name="Foster G."/>
            <person name="Hassan A."/>
            <person name="Alssahen M."/>
            <person name="Laemmler C."/>
            <person name="Borowiak M."/>
            <person name="Malorny B."/>
            <person name="Abdulmawjood A."/>
        </authorList>
    </citation>
    <scope>NUCLEOTIDE SEQUENCE [LARGE SCALE GENOMIC DNA]</scope>
    <source>
        <strain evidence="9 10">C605018/01/1</strain>
    </source>
</reference>
<evidence type="ECO:0000259" key="8">
    <source>
        <dbReference type="Pfam" id="PF09335"/>
    </source>
</evidence>
<gene>
    <name evidence="9" type="ORF">EZJ44_04595</name>
</gene>
<keyword evidence="6 7" id="KW-0472">Membrane</keyword>
<comment type="similarity">
    <text evidence="2 7">Belongs to the DedA family.</text>
</comment>
<evidence type="ECO:0000256" key="3">
    <source>
        <dbReference type="ARBA" id="ARBA00022475"/>
    </source>
</evidence>
<dbReference type="AlphaFoldDB" id="A0A4Q9V1V8"/>
<evidence type="ECO:0000313" key="10">
    <source>
        <dbReference type="Proteomes" id="UP000293036"/>
    </source>
</evidence>
<evidence type="ECO:0000256" key="2">
    <source>
        <dbReference type="ARBA" id="ARBA00010792"/>
    </source>
</evidence>
<keyword evidence="5 7" id="KW-1133">Transmembrane helix</keyword>
<organism evidence="9 10">
    <name type="scientific">Arcanobacterium bovis</name>
    <dbReference type="NCBI Taxonomy" id="2529275"/>
    <lineage>
        <taxon>Bacteria</taxon>
        <taxon>Bacillati</taxon>
        <taxon>Actinomycetota</taxon>
        <taxon>Actinomycetes</taxon>
        <taxon>Actinomycetales</taxon>
        <taxon>Actinomycetaceae</taxon>
        <taxon>Arcanobacterium</taxon>
    </lineage>
</organism>
<comment type="subcellular location">
    <subcellularLocation>
        <location evidence="1 7">Cell membrane</location>
        <topology evidence="1 7">Multi-pass membrane protein</topology>
    </subcellularLocation>
</comment>
<sequence length="230" mass="25124">MGIIDWIHQLSDPAALIAHFGAYALLGIAIIIFIESGVLFPFLPGDSLLITMAVLHHALGYPLWVMVLVACLAAIAGDQVGFWLGRRYGRKLFSPDAKILKTERLDQAEEFFAKYGPLALVLGRYLAFVRTYVPLGAGISSMRYRHFVFWNVMGAITWVFSMVIIGVLIGQIPGVTQSIERIMLVFVVVTGIPVIVGILKGGKKSNSAEKLATQPVVAQSPSVNESQLVR</sequence>
<feature type="transmembrane region" description="Helical" evidence="7">
    <location>
        <begin position="148"/>
        <end position="170"/>
    </location>
</feature>
<dbReference type="GO" id="GO:0005886">
    <property type="term" value="C:plasma membrane"/>
    <property type="evidence" value="ECO:0007669"/>
    <property type="project" value="UniProtKB-SubCell"/>
</dbReference>
<feature type="domain" description="VTT" evidence="8">
    <location>
        <begin position="43"/>
        <end position="166"/>
    </location>
</feature>
<dbReference type="InterPro" id="IPR032818">
    <property type="entry name" value="DedA-like"/>
</dbReference>
<dbReference type="InterPro" id="IPR032816">
    <property type="entry name" value="VTT_dom"/>
</dbReference>
<dbReference type="Proteomes" id="UP000293036">
    <property type="component" value="Unassembled WGS sequence"/>
</dbReference>
<evidence type="ECO:0000256" key="1">
    <source>
        <dbReference type="ARBA" id="ARBA00004651"/>
    </source>
</evidence>
<feature type="transmembrane region" description="Helical" evidence="7">
    <location>
        <begin position="20"/>
        <end position="43"/>
    </location>
</feature>
<dbReference type="Pfam" id="PF09335">
    <property type="entry name" value="VTT_dom"/>
    <property type="match status" value="1"/>
</dbReference>
<proteinExistence type="inferred from homology"/>
<dbReference type="PANTHER" id="PTHR30353">
    <property type="entry name" value="INNER MEMBRANE PROTEIN DEDA-RELATED"/>
    <property type="match status" value="1"/>
</dbReference>
<dbReference type="PANTHER" id="PTHR30353:SF0">
    <property type="entry name" value="TRANSMEMBRANE PROTEIN"/>
    <property type="match status" value="1"/>
</dbReference>
<evidence type="ECO:0000256" key="5">
    <source>
        <dbReference type="ARBA" id="ARBA00022989"/>
    </source>
</evidence>
<dbReference type="RefSeq" id="WP_131280689.1">
    <property type="nucleotide sequence ID" value="NZ_JBHSLR010000009.1"/>
</dbReference>
<evidence type="ECO:0000313" key="9">
    <source>
        <dbReference type="EMBL" id="TBW22111.1"/>
    </source>
</evidence>
<protein>
    <submittedName>
        <fullName evidence="9">DedA family protein</fullName>
    </submittedName>
</protein>
<keyword evidence="10" id="KW-1185">Reference proteome</keyword>
<name>A0A4Q9V1V8_9ACTO</name>
<evidence type="ECO:0000256" key="6">
    <source>
        <dbReference type="ARBA" id="ARBA00023136"/>
    </source>
</evidence>
<evidence type="ECO:0000256" key="4">
    <source>
        <dbReference type="ARBA" id="ARBA00022692"/>
    </source>
</evidence>
<evidence type="ECO:0000256" key="7">
    <source>
        <dbReference type="RuleBase" id="RU367016"/>
    </source>
</evidence>
<comment type="caution">
    <text evidence="9">The sequence shown here is derived from an EMBL/GenBank/DDBJ whole genome shotgun (WGS) entry which is preliminary data.</text>
</comment>
<dbReference type="EMBL" id="SJDT01000003">
    <property type="protein sequence ID" value="TBW22111.1"/>
    <property type="molecule type" value="Genomic_DNA"/>
</dbReference>
<feature type="transmembrane region" description="Helical" evidence="7">
    <location>
        <begin position="63"/>
        <end position="84"/>
    </location>
</feature>